<dbReference type="Proteomes" id="UP000835052">
    <property type="component" value="Unassembled WGS sequence"/>
</dbReference>
<dbReference type="InterPro" id="IPR002121">
    <property type="entry name" value="HRDC_dom"/>
</dbReference>
<evidence type="ECO:0000256" key="12">
    <source>
        <dbReference type="ARBA" id="ARBA00022989"/>
    </source>
</evidence>
<evidence type="ECO:0000256" key="4">
    <source>
        <dbReference type="ARBA" id="ARBA00022676"/>
    </source>
</evidence>
<evidence type="ECO:0000256" key="7">
    <source>
        <dbReference type="ARBA" id="ARBA00022722"/>
    </source>
</evidence>
<dbReference type="Pfam" id="PF01612">
    <property type="entry name" value="DNA_pol_A_exo1"/>
    <property type="match status" value="1"/>
</dbReference>
<feature type="region of interest" description="Disordered" evidence="18">
    <location>
        <begin position="1"/>
        <end position="45"/>
    </location>
</feature>
<keyword evidence="5" id="KW-0808">Transferase</keyword>
<comment type="caution">
    <text evidence="21">The sequence shown here is derived from an EMBL/GenBank/DDBJ whole genome shotgun (WGS) entry which is preliminary data.</text>
</comment>
<feature type="transmembrane region" description="Helical" evidence="19">
    <location>
        <begin position="326"/>
        <end position="346"/>
    </location>
</feature>
<dbReference type="EMBL" id="CAJGYM010000040">
    <property type="protein sequence ID" value="CAD6194017.1"/>
    <property type="molecule type" value="Genomic_DNA"/>
</dbReference>
<dbReference type="Pfam" id="PF03725">
    <property type="entry name" value="RNase_PH_C"/>
    <property type="match status" value="1"/>
</dbReference>
<dbReference type="SUPFAM" id="SSF47819">
    <property type="entry name" value="HRDC-like"/>
    <property type="match status" value="1"/>
</dbReference>
<dbReference type="FunFam" id="3.30.420.10:FF:000059">
    <property type="entry name" value="Exosome complex exonuclease Rrp6"/>
    <property type="match status" value="1"/>
</dbReference>
<dbReference type="Gene3D" id="3.30.420.10">
    <property type="entry name" value="Ribonuclease H-like superfamily/Ribonuclease H"/>
    <property type="match status" value="1"/>
</dbReference>
<evidence type="ECO:0000256" key="2">
    <source>
        <dbReference type="ARBA" id="ARBA00004477"/>
    </source>
</evidence>
<keyword evidence="10" id="KW-0271">Exosome</keyword>
<keyword evidence="4" id="KW-0328">Glycosyltransferase</keyword>
<feature type="transmembrane region" description="Helical" evidence="19">
    <location>
        <begin position="121"/>
        <end position="138"/>
    </location>
</feature>
<evidence type="ECO:0000256" key="9">
    <source>
        <dbReference type="ARBA" id="ARBA00022824"/>
    </source>
</evidence>
<feature type="region of interest" description="Disordered" evidence="18">
    <location>
        <begin position="1408"/>
        <end position="1443"/>
    </location>
</feature>
<evidence type="ECO:0000256" key="14">
    <source>
        <dbReference type="ARBA" id="ARBA00023242"/>
    </source>
</evidence>
<dbReference type="SUPFAM" id="SSF55666">
    <property type="entry name" value="Ribonuclease PH domain 2-like"/>
    <property type="match status" value="1"/>
</dbReference>
<dbReference type="GO" id="GO:0071044">
    <property type="term" value="P:histone mRNA catabolic process"/>
    <property type="evidence" value="ECO:0007669"/>
    <property type="project" value="TreeGrafter"/>
</dbReference>
<dbReference type="SUPFAM" id="SSF53098">
    <property type="entry name" value="Ribonuclease H-like"/>
    <property type="match status" value="1"/>
</dbReference>
<dbReference type="GO" id="GO:0003727">
    <property type="term" value="F:single-stranded RNA binding"/>
    <property type="evidence" value="ECO:0007669"/>
    <property type="project" value="TreeGrafter"/>
</dbReference>
<dbReference type="GO" id="GO:0000175">
    <property type="term" value="F:3'-5'-RNA exonuclease activity"/>
    <property type="evidence" value="ECO:0007669"/>
    <property type="project" value="InterPro"/>
</dbReference>
<dbReference type="GO" id="GO:0071040">
    <property type="term" value="P:nuclear polyadenylation-dependent antisense transcript catabolic process"/>
    <property type="evidence" value="ECO:0007669"/>
    <property type="project" value="TreeGrafter"/>
</dbReference>
<dbReference type="SMART" id="SM00341">
    <property type="entry name" value="HRDC"/>
    <property type="match status" value="1"/>
</dbReference>
<evidence type="ECO:0000256" key="1">
    <source>
        <dbReference type="ARBA" id="ARBA00004123"/>
    </source>
</evidence>
<keyword evidence="14" id="KW-0539">Nucleus</keyword>
<dbReference type="InterPro" id="IPR020568">
    <property type="entry name" value="Ribosomal_Su5_D2-typ_SF"/>
</dbReference>
<evidence type="ECO:0000256" key="18">
    <source>
        <dbReference type="SAM" id="MobiDB-lite"/>
    </source>
</evidence>
<proteinExistence type="inferred from homology"/>
<dbReference type="InterPro" id="IPR015847">
    <property type="entry name" value="ExoRNase_PH_dom2"/>
</dbReference>
<dbReference type="GO" id="GO:0005789">
    <property type="term" value="C:endoplasmic reticulum membrane"/>
    <property type="evidence" value="ECO:0007669"/>
    <property type="project" value="UniProtKB-SubCell"/>
</dbReference>
<dbReference type="CDD" id="cd11372">
    <property type="entry name" value="RNase_PH_RRP46"/>
    <property type="match status" value="1"/>
</dbReference>
<name>A0A8S1HFN7_9PELO</name>
<evidence type="ECO:0000256" key="3">
    <source>
        <dbReference type="ARBA" id="ARBA00022552"/>
    </source>
</evidence>
<keyword evidence="8" id="KW-0378">Hydrolase</keyword>
<sequence length="1706" mass="193330">MPRKTIAMVRRSTNRGEKPQQLDGTPSIRQPDKTTQQELERRRSDRKNALKLYSTAEQDEDWEPSTSSIVKLLISLRVSSALWNIIGDCDEVYNYWEPLHMFLYGHGFQTWEYSPLYAIRSYFYVYLHYIPASVFAFLLAQSKIAVFVCTRCIIGSFTLFGEYQLYRAVSRKLNINTGRVFLLFSLLSTGMFISSTAFLPSSFAMSLNLYIIAAYLTEKWAIAITCTAFSTMVGWPFSAVLGLPVVIEMLYNRSKDLRVSFFIWSILSAMTIGTALVLCDSYYFGRRVFAPLNIVVYNVLSGPGPELYGTEPLSFYIKNLLLNWNIVFPLALSALPLSAFCYYVHFPPRQTTATRLGIPCDIAYWRRYTPVFLIWLTAAVWCVIFFSQPHKEERFLFPIYPNIALLAAIAFDALARLLPRYIGSISNYFWMIYLTFIVLSLSRTYSLSRNFGSQIEIYKSFSEHVITEDIDFSVRNNPLRLCVGKEWYRFPSSFFLPEKTYDSHGNSRGIELRFLASEFRGLLPKPFAAGSLPNITRLVPIEMNDLNKEEPSRYVSLDSCDFVIDVDAKATGREPNFREMRKILRPVNSLPFLVAEESHPLLRAFFVPFLNVSNEEELSSSESNLPSAELKQNVADILKCGANLVRTSKALPRMGGDFELYNSFPAFNSLMKKQEERILLLEKRLARALGCPLRFPAPDAPTKDFTECFIEGQDNIAERAATLLDALKKAGRDEVVKVPAVILRAGPTHQRTKAEIAAAMKTFSANIGSALAQKFREHREAAVKQSVREKPQKTFSLPVDNSNAPFVSKLKVKHHATSRRNNLVVVDDDSSGRREWQTAVDETEEEHPYMVELLNFNVPSPQLQHADPILFDVLENTPVTIVATKEQLECLLNKLKNVKEFAVDVEANDMRSYMGLTCLVQISTRTEDFIIDPFPVWESMGILNEVFADPSILKVFHGAGNDVLWLQRDFGIHIVNMFDTYFAMKKLKYSKFSLAHLVAKHASVALDKQYQLADWRLRPLQDAMLNYAREDTHYLLYCFDKLREELLNSPEGSPQLLREVYQDAVEICLKVFKKPVFNQNGYLSEIKLRFSLNNRQESALVGLYKWRDTVAREEDENVQYILPNHMLLALAETIPRDVSGIYACCNPLPHAVRERLGEVLKIITTARDAPLEKKKVTYEELDDAHESRGVVNHRMDENTAVLRTKLDFSHAKFDEERGDVLIDLIGSAHDVGEKTSEESFLSLLAPEVGSKTELRVLSDDEGSSNWQKLFELCLKISKDLESWATPYECYTLAIKEKEKQVAEEKLRLEKLRAENGEVEGEKKMFTHLDPTVCRKPVFEDKISNLGELKMANENEDIEKTAGSSSEKEVVMTAHFDEDQLLSKKALKRRQRKARDAADIPTEAFETANQQKNSTVVGKRKSGDIGEDGPREKRQKEEVQDFDYSKEDSSIFYGQLANKKQDFDPFHQQMRSKEKNKKKRGKAGQKKERMVTTPRLREMRATVGDWRAADGSCSFSQGNTSVCASCNGPGDVHASRVDDERMVLEVSYRQNCGDNKFHPLNSILSSSIQTVLNTEIFPRTSLVVTIHGLQDDGSIDAAAINATCFALVDSGLPMKSLFCGVKVVLLNDDIIVDPTAQQEKAARAAYLFSFSRSSKGEAEVLTMDCSGVSSLSQVEAATQLAQQGALSVFGFYRSIFSSKLKVDDSAV</sequence>
<dbReference type="SMART" id="SM00474">
    <property type="entry name" value="35EXOc"/>
    <property type="match status" value="1"/>
</dbReference>
<feature type="compositionally biased region" description="Basic and acidic residues" evidence="18">
    <location>
        <begin position="1420"/>
        <end position="1443"/>
    </location>
</feature>
<protein>
    <recommendedName>
        <fullName evidence="16">Exosome complex component 10 homolog</fullName>
    </recommendedName>
</protein>
<dbReference type="Pfam" id="PF00570">
    <property type="entry name" value="HRDC"/>
    <property type="match status" value="1"/>
</dbReference>
<dbReference type="GO" id="GO:0071037">
    <property type="term" value="P:nuclear polyadenylation-dependent snRNA catabolic process"/>
    <property type="evidence" value="ECO:0007669"/>
    <property type="project" value="TreeGrafter"/>
</dbReference>
<dbReference type="GO" id="GO:0071038">
    <property type="term" value="P:TRAMP-dependent tRNA surveillance pathway"/>
    <property type="evidence" value="ECO:0007669"/>
    <property type="project" value="TreeGrafter"/>
</dbReference>
<feature type="transmembrane region" description="Helical" evidence="19">
    <location>
        <begin position="259"/>
        <end position="284"/>
    </location>
</feature>
<feature type="domain" description="HRDC" evidence="20">
    <location>
        <begin position="1093"/>
        <end position="1173"/>
    </location>
</feature>
<keyword evidence="22" id="KW-1185">Reference proteome</keyword>
<keyword evidence="11" id="KW-0269">Exonuclease</keyword>
<dbReference type="Gene3D" id="3.30.230.70">
    <property type="entry name" value="GHMP Kinase, N-terminal domain"/>
    <property type="match status" value="1"/>
</dbReference>
<keyword evidence="13 19" id="KW-0472">Membrane</keyword>
<dbReference type="GO" id="GO:0071036">
    <property type="term" value="P:nuclear polyadenylation-dependent snoRNA catabolic process"/>
    <property type="evidence" value="ECO:0007669"/>
    <property type="project" value="TreeGrafter"/>
</dbReference>
<feature type="transmembrane region" description="Helical" evidence="19">
    <location>
        <begin position="180"/>
        <end position="200"/>
    </location>
</feature>
<dbReference type="InterPro" id="IPR045092">
    <property type="entry name" value="Rrp6-like"/>
</dbReference>
<dbReference type="GO" id="GO:0016757">
    <property type="term" value="F:glycosyltransferase activity"/>
    <property type="evidence" value="ECO:0007669"/>
    <property type="project" value="UniProtKB-KW"/>
</dbReference>
<evidence type="ECO:0000256" key="5">
    <source>
        <dbReference type="ARBA" id="ARBA00022679"/>
    </source>
</evidence>
<dbReference type="SUPFAM" id="SSF54211">
    <property type="entry name" value="Ribosomal protein S5 domain 2-like"/>
    <property type="match status" value="1"/>
</dbReference>
<evidence type="ECO:0000256" key="19">
    <source>
        <dbReference type="SAM" id="Phobius"/>
    </source>
</evidence>
<feature type="transmembrane region" description="Helical" evidence="19">
    <location>
        <begin position="220"/>
        <end position="247"/>
    </location>
</feature>
<keyword evidence="7" id="KW-0540">Nuclease</keyword>
<feature type="transmembrane region" description="Helical" evidence="19">
    <location>
        <begin position="399"/>
        <end position="418"/>
    </location>
</feature>
<comment type="similarity">
    <text evidence="15">Belongs to the exosome component 10/RRP6 family.</text>
</comment>
<feature type="transmembrane region" description="Helical" evidence="19">
    <location>
        <begin position="367"/>
        <end position="387"/>
    </location>
</feature>
<dbReference type="InterPro" id="IPR001247">
    <property type="entry name" value="ExoRNase_PH_dom1"/>
</dbReference>
<evidence type="ECO:0000256" key="6">
    <source>
        <dbReference type="ARBA" id="ARBA00022692"/>
    </source>
</evidence>
<keyword evidence="17" id="KW-0175">Coiled coil</keyword>
<evidence type="ECO:0000256" key="13">
    <source>
        <dbReference type="ARBA" id="ARBA00023136"/>
    </source>
</evidence>
<reference evidence="21" key="1">
    <citation type="submission" date="2020-10" db="EMBL/GenBank/DDBJ databases">
        <authorList>
            <person name="Kikuchi T."/>
        </authorList>
    </citation>
    <scope>NUCLEOTIDE SEQUENCE</scope>
    <source>
        <strain evidence="21">NKZ352</strain>
    </source>
</reference>
<dbReference type="InterPro" id="IPR027408">
    <property type="entry name" value="PNPase/RNase_PH_dom_sf"/>
</dbReference>
<dbReference type="InterPro" id="IPR044876">
    <property type="entry name" value="HRDC_dom_sf"/>
</dbReference>
<dbReference type="PROSITE" id="PS50967">
    <property type="entry name" value="HRDC"/>
    <property type="match status" value="1"/>
</dbReference>
<feature type="compositionally biased region" description="Basic residues" evidence="18">
    <location>
        <begin position="1473"/>
        <end position="1483"/>
    </location>
</feature>
<dbReference type="InterPro" id="IPR049559">
    <property type="entry name" value="Rrp6p-like_exo"/>
</dbReference>
<dbReference type="InterPro" id="IPR005599">
    <property type="entry name" value="GPI_mannosylTrfase"/>
</dbReference>
<evidence type="ECO:0000256" key="8">
    <source>
        <dbReference type="ARBA" id="ARBA00022801"/>
    </source>
</evidence>
<dbReference type="GO" id="GO:0071051">
    <property type="term" value="P:poly(A)-dependent snoRNA 3'-end processing"/>
    <property type="evidence" value="ECO:0007669"/>
    <property type="project" value="TreeGrafter"/>
</dbReference>
<dbReference type="PANTHER" id="PTHR12124:SF47">
    <property type="entry name" value="EXOSOME COMPONENT 10"/>
    <property type="match status" value="1"/>
</dbReference>
<evidence type="ECO:0000313" key="21">
    <source>
        <dbReference type="EMBL" id="CAD6194017.1"/>
    </source>
</evidence>
<feature type="region of interest" description="Disordered" evidence="18">
    <location>
        <begin position="1468"/>
        <end position="1490"/>
    </location>
</feature>
<dbReference type="InterPro" id="IPR012588">
    <property type="entry name" value="Exosome-assoc_fac_Rrp6_N"/>
</dbReference>
<dbReference type="GO" id="GO:0071035">
    <property type="term" value="P:nuclear polyadenylation-dependent rRNA catabolic process"/>
    <property type="evidence" value="ECO:0007669"/>
    <property type="project" value="TreeGrafter"/>
</dbReference>
<dbReference type="PANTHER" id="PTHR12124">
    <property type="entry name" value="POLYMYOSITIS/SCLERODERMA AUTOANTIGEN-RELATED"/>
    <property type="match status" value="1"/>
</dbReference>
<dbReference type="InterPro" id="IPR012337">
    <property type="entry name" value="RNaseH-like_sf"/>
</dbReference>
<keyword evidence="12 19" id="KW-1133">Transmembrane helix</keyword>
<evidence type="ECO:0000256" key="10">
    <source>
        <dbReference type="ARBA" id="ARBA00022835"/>
    </source>
</evidence>
<dbReference type="OrthoDB" id="2250022at2759"/>
<feature type="coiled-coil region" evidence="17">
    <location>
        <begin position="1292"/>
        <end position="1321"/>
    </location>
</feature>
<evidence type="ECO:0000256" key="15">
    <source>
        <dbReference type="ARBA" id="ARBA00043957"/>
    </source>
</evidence>
<keyword evidence="6 19" id="KW-0812">Transmembrane</keyword>
<evidence type="ECO:0000256" key="17">
    <source>
        <dbReference type="SAM" id="Coils"/>
    </source>
</evidence>
<dbReference type="InterPro" id="IPR036345">
    <property type="entry name" value="ExoRNase_PH_dom2_sf"/>
</dbReference>
<accession>A0A8S1HFN7</accession>
<keyword evidence="3" id="KW-0698">rRNA processing</keyword>
<dbReference type="GO" id="GO:0071039">
    <property type="term" value="P:nuclear polyadenylation-dependent CUT catabolic process"/>
    <property type="evidence" value="ECO:0007669"/>
    <property type="project" value="TreeGrafter"/>
</dbReference>
<dbReference type="GO" id="GO:0000176">
    <property type="term" value="C:nuclear exosome (RNase complex)"/>
    <property type="evidence" value="ECO:0007669"/>
    <property type="project" value="InterPro"/>
</dbReference>
<dbReference type="InterPro" id="IPR036397">
    <property type="entry name" value="RNaseH_sf"/>
</dbReference>
<dbReference type="CDD" id="cd06147">
    <property type="entry name" value="Rrp6p_like_exo"/>
    <property type="match status" value="1"/>
</dbReference>
<dbReference type="Pfam" id="PF03901">
    <property type="entry name" value="Glyco_transf_22"/>
    <property type="match status" value="1"/>
</dbReference>
<feature type="compositionally biased region" description="Polar residues" evidence="18">
    <location>
        <begin position="22"/>
        <end position="37"/>
    </location>
</feature>
<feature type="transmembrane region" description="Helical" evidence="19">
    <location>
        <begin position="425"/>
        <end position="445"/>
    </location>
</feature>
<dbReference type="InterPro" id="IPR010997">
    <property type="entry name" value="HRDC-like_sf"/>
</dbReference>
<dbReference type="Pfam" id="PF08066">
    <property type="entry name" value="PMC2NT"/>
    <property type="match status" value="1"/>
</dbReference>
<dbReference type="FunFam" id="1.10.150.80:FF:000001">
    <property type="entry name" value="Putative exosome component 10"/>
    <property type="match status" value="1"/>
</dbReference>
<evidence type="ECO:0000256" key="11">
    <source>
        <dbReference type="ARBA" id="ARBA00022839"/>
    </source>
</evidence>
<organism evidence="21 22">
    <name type="scientific">Caenorhabditis auriculariae</name>
    <dbReference type="NCBI Taxonomy" id="2777116"/>
    <lineage>
        <taxon>Eukaryota</taxon>
        <taxon>Metazoa</taxon>
        <taxon>Ecdysozoa</taxon>
        <taxon>Nematoda</taxon>
        <taxon>Chromadorea</taxon>
        <taxon>Rhabditida</taxon>
        <taxon>Rhabditina</taxon>
        <taxon>Rhabditomorpha</taxon>
        <taxon>Rhabditoidea</taxon>
        <taxon>Rhabditidae</taxon>
        <taxon>Peloderinae</taxon>
        <taxon>Caenorhabditis</taxon>
    </lineage>
</organism>
<gene>
    <name evidence="21" type="ORF">CAUJ_LOCUS9936</name>
</gene>
<dbReference type="GO" id="GO:0005730">
    <property type="term" value="C:nucleolus"/>
    <property type="evidence" value="ECO:0007669"/>
    <property type="project" value="TreeGrafter"/>
</dbReference>
<keyword evidence="9" id="KW-0256">Endoplasmic reticulum</keyword>
<evidence type="ECO:0000259" key="20">
    <source>
        <dbReference type="PROSITE" id="PS50967"/>
    </source>
</evidence>
<feature type="transmembrane region" description="Helical" evidence="19">
    <location>
        <begin position="144"/>
        <end position="160"/>
    </location>
</feature>
<evidence type="ECO:0000256" key="16">
    <source>
        <dbReference type="ARBA" id="ARBA00070365"/>
    </source>
</evidence>
<comment type="subcellular location">
    <subcellularLocation>
        <location evidence="2">Endoplasmic reticulum membrane</location>
        <topology evidence="2">Multi-pass membrane protein</topology>
    </subcellularLocation>
    <subcellularLocation>
        <location evidence="1">Nucleus</location>
    </subcellularLocation>
</comment>
<evidence type="ECO:0000313" key="22">
    <source>
        <dbReference type="Proteomes" id="UP000835052"/>
    </source>
</evidence>
<dbReference type="GO" id="GO:0000166">
    <property type="term" value="F:nucleotide binding"/>
    <property type="evidence" value="ECO:0007669"/>
    <property type="project" value="InterPro"/>
</dbReference>
<dbReference type="GO" id="GO:0000467">
    <property type="term" value="P:exonucleolytic trimming to generate mature 3'-end of 5.8S rRNA from tricistronic rRNA transcript (SSU-rRNA, 5.8S rRNA, LSU-rRNA)"/>
    <property type="evidence" value="ECO:0007669"/>
    <property type="project" value="InterPro"/>
</dbReference>
<dbReference type="Gene3D" id="1.10.150.80">
    <property type="entry name" value="HRDC domain"/>
    <property type="match status" value="1"/>
</dbReference>
<dbReference type="InterPro" id="IPR002562">
    <property type="entry name" value="3'-5'_exonuclease_dom"/>
</dbReference>
<dbReference type="Pfam" id="PF01138">
    <property type="entry name" value="RNase_PH"/>
    <property type="match status" value="1"/>
</dbReference>